<organism evidence="2 3">
    <name type="scientific">Syncephalis pseudoplumigaleata</name>
    <dbReference type="NCBI Taxonomy" id="1712513"/>
    <lineage>
        <taxon>Eukaryota</taxon>
        <taxon>Fungi</taxon>
        <taxon>Fungi incertae sedis</taxon>
        <taxon>Zoopagomycota</taxon>
        <taxon>Zoopagomycotina</taxon>
        <taxon>Zoopagomycetes</taxon>
        <taxon>Zoopagales</taxon>
        <taxon>Piptocephalidaceae</taxon>
        <taxon>Syncephalis</taxon>
    </lineage>
</organism>
<gene>
    <name evidence="2" type="ORF">SYNPS1DRAFT_30402</name>
</gene>
<keyword evidence="3" id="KW-1185">Reference proteome</keyword>
<accession>A0A4P9YV17</accession>
<sequence>MPSDLPALNIDTDASELSDASESPTSPLMMPFNESTATLPGTGYARTRSLSVASLAALPPAAASWTVGRPQRKHSYSSASASAWALADQLSRCCSLVEADEPPTVAAESIVYQRRASAHMIDAYSRRRHRPYAAPIRMTAVSPSSSSSVPSSGEGASADEACTATASHALPPSYYAYKMGKSSLYTLNGGSGGHAPAHCSPVAAAAIVYLSRRGRRNAIGSASHELILTRRVCRQMPA</sequence>
<dbReference type="EMBL" id="KZ990646">
    <property type="protein sequence ID" value="RKP23837.1"/>
    <property type="molecule type" value="Genomic_DNA"/>
</dbReference>
<reference evidence="3" key="1">
    <citation type="journal article" date="2018" name="Nat. Microbiol.">
        <title>Leveraging single-cell genomics to expand the fungal tree of life.</title>
        <authorList>
            <person name="Ahrendt S.R."/>
            <person name="Quandt C.A."/>
            <person name="Ciobanu D."/>
            <person name="Clum A."/>
            <person name="Salamov A."/>
            <person name="Andreopoulos B."/>
            <person name="Cheng J.F."/>
            <person name="Woyke T."/>
            <person name="Pelin A."/>
            <person name="Henrissat B."/>
            <person name="Reynolds N.K."/>
            <person name="Benny G.L."/>
            <person name="Smith M.E."/>
            <person name="James T.Y."/>
            <person name="Grigoriev I.V."/>
        </authorList>
    </citation>
    <scope>NUCLEOTIDE SEQUENCE [LARGE SCALE GENOMIC DNA]</scope>
    <source>
        <strain evidence="3">Benny S71-1</strain>
    </source>
</reference>
<dbReference type="OrthoDB" id="10548868at2759"/>
<dbReference type="Proteomes" id="UP000278143">
    <property type="component" value="Unassembled WGS sequence"/>
</dbReference>
<evidence type="ECO:0000256" key="1">
    <source>
        <dbReference type="SAM" id="MobiDB-lite"/>
    </source>
</evidence>
<dbReference type="AlphaFoldDB" id="A0A4P9YV17"/>
<evidence type="ECO:0000313" key="2">
    <source>
        <dbReference type="EMBL" id="RKP23837.1"/>
    </source>
</evidence>
<name>A0A4P9YV17_9FUNG</name>
<protein>
    <submittedName>
        <fullName evidence="2">Uncharacterized protein</fullName>
    </submittedName>
</protein>
<feature type="region of interest" description="Disordered" evidence="1">
    <location>
        <begin position="1"/>
        <end position="31"/>
    </location>
</feature>
<proteinExistence type="predicted"/>
<evidence type="ECO:0000313" key="3">
    <source>
        <dbReference type="Proteomes" id="UP000278143"/>
    </source>
</evidence>